<comment type="caution">
    <text evidence="3">The sequence shown here is derived from an EMBL/GenBank/DDBJ whole genome shotgun (WGS) entry which is preliminary data.</text>
</comment>
<evidence type="ECO:0000259" key="2">
    <source>
        <dbReference type="Pfam" id="PF08450"/>
    </source>
</evidence>
<evidence type="ECO:0000313" key="4">
    <source>
        <dbReference type="Proteomes" id="UP001149719"/>
    </source>
</evidence>
<sequence>MIEQYDPLAKTLFIDGCQLEKISHGAVWNEGPVWLPESQTLLWSDIPNNRIVSWNQQTGSSVWRSPANFTNGHYLDLEGNLLHCCHGGRCILKTNLRTNQVTTLVSHYRGKPLNSPNDLVVKADGSIWFTDPPYGILSDYEGYKADVEQAGNFVYCYYPKTNRLTLVCDSMEGPNGLAFSVDESQLYISDTSITLPDQTIGHHHIMRYDVSSNTLGEYQLTNGEVFIEIHPGVADGFRLDRNGWIFSSSAEGIHVYHPDRRLLAKILVPEIVSNCTFGGMEGDTLFITASSSVYRIRLNTVGIQAYQCGSTVSK</sequence>
<dbReference type="PANTHER" id="PTHR47572:SF4">
    <property type="entry name" value="LACTONASE DRP35"/>
    <property type="match status" value="1"/>
</dbReference>
<dbReference type="InterPro" id="IPR005511">
    <property type="entry name" value="SMP-30"/>
</dbReference>
<accession>A0ABT4JWC5</accession>
<dbReference type="InterPro" id="IPR011042">
    <property type="entry name" value="6-blade_b-propeller_TolB-like"/>
</dbReference>
<evidence type="ECO:0000313" key="3">
    <source>
        <dbReference type="EMBL" id="MCZ2722660.1"/>
    </source>
</evidence>
<dbReference type="SUPFAM" id="SSF63829">
    <property type="entry name" value="Calcium-dependent phosphotriesterase"/>
    <property type="match status" value="1"/>
</dbReference>
<organism evidence="3 4">
    <name type="scientific">Marinomonas phaeophyticola</name>
    <dbReference type="NCBI Taxonomy" id="3004091"/>
    <lineage>
        <taxon>Bacteria</taxon>
        <taxon>Pseudomonadati</taxon>
        <taxon>Pseudomonadota</taxon>
        <taxon>Gammaproteobacteria</taxon>
        <taxon>Oceanospirillales</taxon>
        <taxon>Oceanospirillaceae</taxon>
        <taxon>Marinomonas</taxon>
    </lineage>
</organism>
<reference evidence="3" key="1">
    <citation type="submission" date="2022-12" db="EMBL/GenBank/DDBJ databases">
        <title>Marinomonas 15G1-11 sp. nov, isolated from marine algae.</title>
        <authorList>
            <person name="Butt M."/>
            <person name="Choi D.G."/>
            <person name="Kim J.M."/>
            <person name="Lee J.K."/>
            <person name="Baek J.H."/>
            <person name="Jeon C.O."/>
        </authorList>
    </citation>
    <scope>NUCLEOTIDE SEQUENCE</scope>
    <source>
        <strain evidence="3">15G1-11</strain>
    </source>
</reference>
<evidence type="ECO:0000256" key="1">
    <source>
        <dbReference type="ARBA" id="ARBA00022801"/>
    </source>
</evidence>
<name>A0ABT4JWC5_9GAMM</name>
<gene>
    <name evidence="3" type="ORF">O1D97_13835</name>
</gene>
<dbReference type="InterPro" id="IPR051262">
    <property type="entry name" value="SMP-30/CGR1_Lactonase"/>
</dbReference>
<proteinExistence type="predicted"/>
<dbReference type="PRINTS" id="PR01790">
    <property type="entry name" value="SMP30FAMILY"/>
</dbReference>
<protein>
    <submittedName>
        <fullName evidence="3">SMP-30/gluconolactonase/LRE family protein</fullName>
    </submittedName>
</protein>
<dbReference type="RefSeq" id="WP_269126454.1">
    <property type="nucleotide sequence ID" value="NZ_JAPUBN010000018.1"/>
</dbReference>
<keyword evidence="1" id="KW-0378">Hydrolase</keyword>
<dbReference type="Gene3D" id="2.120.10.30">
    <property type="entry name" value="TolB, C-terminal domain"/>
    <property type="match status" value="1"/>
</dbReference>
<dbReference type="Proteomes" id="UP001149719">
    <property type="component" value="Unassembled WGS sequence"/>
</dbReference>
<dbReference type="Pfam" id="PF08450">
    <property type="entry name" value="SGL"/>
    <property type="match status" value="1"/>
</dbReference>
<dbReference type="InterPro" id="IPR013658">
    <property type="entry name" value="SGL"/>
</dbReference>
<dbReference type="PANTHER" id="PTHR47572">
    <property type="entry name" value="LIPOPROTEIN-RELATED"/>
    <property type="match status" value="1"/>
</dbReference>
<keyword evidence="4" id="KW-1185">Reference proteome</keyword>
<feature type="domain" description="SMP-30/Gluconolactonase/LRE-like region" evidence="2">
    <location>
        <begin position="28"/>
        <end position="290"/>
    </location>
</feature>
<dbReference type="EMBL" id="JAPUBN010000018">
    <property type="protein sequence ID" value="MCZ2722660.1"/>
    <property type="molecule type" value="Genomic_DNA"/>
</dbReference>